<dbReference type="SUPFAM" id="SSF48498">
    <property type="entry name" value="Tetracyclin repressor-like, C-terminal domain"/>
    <property type="match status" value="1"/>
</dbReference>
<evidence type="ECO:0000313" key="7">
    <source>
        <dbReference type="Proteomes" id="UP001165308"/>
    </source>
</evidence>
<dbReference type="Gene3D" id="1.10.357.10">
    <property type="entry name" value="Tetracycline Repressor, domain 2"/>
    <property type="match status" value="1"/>
</dbReference>
<keyword evidence="3" id="KW-0804">Transcription</keyword>
<dbReference type="Pfam" id="PF00440">
    <property type="entry name" value="TetR_N"/>
    <property type="match status" value="1"/>
</dbReference>
<dbReference type="RefSeq" id="WP_250083434.1">
    <property type="nucleotide sequence ID" value="NZ_JAMJPJ010000031.1"/>
</dbReference>
<organism evidence="6 7">
    <name type="scientific">Halomonas llamarensis</name>
    <dbReference type="NCBI Taxonomy" id="2945104"/>
    <lineage>
        <taxon>Bacteria</taxon>
        <taxon>Pseudomonadati</taxon>
        <taxon>Pseudomonadota</taxon>
        <taxon>Gammaproteobacteria</taxon>
        <taxon>Oceanospirillales</taxon>
        <taxon>Halomonadaceae</taxon>
        <taxon>Halomonas</taxon>
    </lineage>
</organism>
<evidence type="ECO:0000313" key="6">
    <source>
        <dbReference type="EMBL" id="MCL7931190.1"/>
    </source>
</evidence>
<protein>
    <submittedName>
        <fullName evidence="6">TetR/AcrR family transcriptional regulator</fullName>
    </submittedName>
</protein>
<dbReference type="InterPro" id="IPR001647">
    <property type="entry name" value="HTH_TetR"/>
</dbReference>
<evidence type="ECO:0000256" key="2">
    <source>
        <dbReference type="ARBA" id="ARBA00023125"/>
    </source>
</evidence>
<keyword evidence="7" id="KW-1185">Reference proteome</keyword>
<dbReference type="SUPFAM" id="SSF46689">
    <property type="entry name" value="Homeodomain-like"/>
    <property type="match status" value="1"/>
</dbReference>
<evidence type="ECO:0000256" key="1">
    <source>
        <dbReference type="ARBA" id="ARBA00023015"/>
    </source>
</evidence>
<dbReference type="PROSITE" id="PS50977">
    <property type="entry name" value="HTH_TETR_2"/>
    <property type="match status" value="1"/>
</dbReference>
<feature type="DNA-binding region" description="H-T-H motif" evidence="4">
    <location>
        <begin position="29"/>
        <end position="48"/>
    </location>
</feature>
<name>A0ABT0SUR6_9GAMM</name>
<gene>
    <name evidence="6" type="ORF">M8006_14585</name>
</gene>
<evidence type="ECO:0000256" key="3">
    <source>
        <dbReference type="ARBA" id="ARBA00023163"/>
    </source>
</evidence>
<keyword evidence="1" id="KW-0805">Transcription regulation</keyword>
<evidence type="ECO:0000259" key="5">
    <source>
        <dbReference type="PROSITE" id="PS50977"/>
    </source>
</evidence>
<feature type="domain" description="HTH tetR-type" evidence="5">
    <location>
        <begin position="6"/>
        <end position="66"/>
    </location>
</feature>
<dbReference type="Pfam" id="PF16925">
    <property type="entry name" value="TetR_C_13"/>
    <property type="match status" value="1"/>
</dbReference>
<dbReference type="InterPro" id="IPR011075">
    <property type="entry name" value="TetR_C"/>
</dbReference>
<reference evidence="6" key="1">
    <citation type="submission" date="2022-05" db="EMBL/GenBank/DDBJ databases">
        <title>Halomonas geminus sp. nov. and Halomonas llamarensis sp. nov. isolated from high-altitude salars of the Atacama Desert.</title>
        <authorList>
            <person name="Hintersatz C."/>
            <person name="Rojas L.A."/>
            <person name="Wei T.-S."/>
            <person name="Kutschke S."/>
            <person name="Lehmann F."/>
            <person name="Jain R."/>
            <person name="Pollmann K."/>
        </authorList>
    </citation>
    <scope>NUCLEOTIDE SEQUENCE</scope>
    <source>
        <strain evidence="6">ATCHA</strain>
    </source>
</reference>
<dbReference type="PANTHER" id="PTHR47506:SF10">
    <property type="entry name" value="TRANSCRIPTIONAL REGULATORY PROTEIN"/>
    <property type="match status" value="1"/>
</dbReference>
<dbReference type="InterPro" id="IPR036271">
    <property type="entry name" value="Tet_transcr_reg_TetR-rel_C_sf"/>
</dbReference>
<keyword evidence="2 4" id="KW-0238">DNA-binding</keyword>
<dbReference type="EMBL" id="JAMJPJ010000031">
    <property type="protein sequence ID" value="MCL7931190.1"/>
    <property type="molecule type" value="Genomic_DNA"/>
</dbReference>
<comment type="caution">
    <text evidence="6">The sequence shown here is derived from an EMBL/GenBank/DDBJ whole genome shotgun (WGS) entry which is preliminary data.</text>
</comment>
<dbReference type="PANTHER" id="PTHR47506">
    <property type="entry name" value="TRANSCRIPTIONAL REGULATORY PROTEIN"/>
    <property type="match status" value="1"/>
</dbReference>
<dbReference type="Proteomes" id="UP001165308">
    <property type="component" value="Unassembled WGS sequence"/>
</dbReference>
<evidence type="ECO:0000256" key="4">
    <source>
        <dbReference type="PROSITE-ProRule" id="PRU00335"/>
    </source>
</evidence>
<sequence length="193" mass="21177">MGRPLQHQPDVALTAAMQTFWRLGYHHTSLRDLLAAMEISRSSLYQLYGNKEALFLTALERYRDQLLNTLRASFYQAASAWAFIENLLTQAALNAQSEQAQLGCLIFNSATELGGEASLPAQSARQCVDDISGFFTQVIVRAQHEGSISADNDAASAAQFLTFSMSGLRLLLKSGATKPQAQQTVKHVLQGLR</sequence>
<dbReference type="Gene3D" id="1.10.10.60">
    <property type="entry name" value="Homeodomain-like"/>
    <property type="match status" value="1"/>
</dbReference>
<accession>A0ABT0SUR6</accession>
<proteinExistence type="predicted"/>
<dbReference type="InterPro" id="IPR009057">
    <property type="entry name" value="Homeodomain-like_sf"/>
</dbReference>